<proteinExistence type="predicted"/>
<evidence type="ECO:0000313" key="2">
    <source>
        <dbReference type="EMBL" id="NOJ43028.1"/>
    </source>
</evidence>
<dbReference type="AlphaFoldDB" id="A0A7Y4GWL2"/>
<accession>A0A7Y4GWL2</accession>
<feature type="transmembrane region" description="Helical" evidence="1">
    <location>
        <begin position="44"/>
        <end position="64"/>
    </location>
</feature>
<name>A0A7Y4GWL2_9BRAD</name>
<protein>
    <submittedName>
        <fullName evidence="2">Uncharacterized protein</fullName>
    </submittedName>
</protein>
<feature type="transmembrane region" description="Helical" evidence="1">
    <location>
        <begin position="12"/>
        <end position="32"/>
    </location>
</feature>
<comment type="caution">
    <text evidence="2">The sequence shown here is derived from an EMBL/GenBank/DDBJ whole genome shotgun (WGS) entry which is preliminary data.</text>
</comment>
<feature type="transmembrane region" description="Helical" evidence="1">
    <location>
        <begin position="111"/>
        <end position="133"/>
    </location>
</feature>
<keyword evidence="3" id="KW-1185">Reference proteome</keyword>
<dbReference type="Proteomes" id="UP000544122">
    <property type="component" value="Unassembled WGS sequence"/>
</dbReference>
<dbReference type="EMBL" id="JAAVLX010000009">
    <property type="protein sequence ID" value="NOJ43028.1"/>
    <property type="molecule type" value="Genomic_DNA"/>
</dbReference>
<gene>
    <name evidence="2" type="ORF">HCN58_26205</name>
</gene>
<dbReference type="RefSeq" id="WP_171582248.1">
    <property type="nucleotide sequence ID" value="NZ_JAAVLX010000009.1"/>
</dbReference>
<feature type="transmembrane region" description="Helical" evidence="1">
    <location>
        <begin position="85"/>
        <end position="105"/>
    </location>
</feature>
<keyword evidence="1" id="KW-0472">Membrane</keyword>
<feature type="transmembrane region" description="Helical" evidence="1">
    <location>
        <begin position="140"/>
        <end position="162"/>
    </location>
</feature>
<evidence type="ECO:0000256" key="1">
    <source>
        <dbReference type="SAM" id="Phobius"/>
    </source>
</evidence>
<sequence>MFENVTKYWPFITLCSVAVVSVFNMGYFYLIGYHFIGVMDLSNVVYPVGLVLCLVIPATAFFPLDVVEQVRQAAKQPDATTKFTGPMKVVFGFVMAFFAISLFFTDRFLSVMTLFAICFSASTLVGTIGAYIVWQQRKSWTVLAAPVGAGLLTTLWIGATFAQHEALYSKRTYKFQTKEAEYPEARIVRASSSGFIISHDKKFIFVPSSEVKQISEINSSF</sequence>
<keyword evidence="1" id="KW-1133">Transmembrane helix</keyword>
<keyword evidence="1" id="KW-0812">Transmembrane</keyword>
<organism evidence="2 3">
    <name type="scientific">Bradyrhizobium australiense</name>
    <dbReference type="NCBI Taxonomy" id="2721161"/>
    <lineage>
        <taxon>Bacteria</taxon>
        <taxon>Pseudomonadati</taxon>
        <taxon>Pseudomonadota</taxon>
        <taxon>Alphaproteobacteria</taxon>
        <taxon>Hyphomicrobiales</taxon>
        <taxon>Nitrobacteraceae</taxon>
        <taxon>Bradyrhizobium</taxon>
    </lineage>
</organism>
<reference evidence="2 3" key="1">
    <citation type="submission" date="2020-03" db="EMBL/GenBank/DDBJ databases">
        <title>Bradyrhizobium diversity isolated from nodules of Indigofera sp.</title>
        <authorList>
            <person name="Klepa M."/>
            <person name="Helene L."/>
            <person name="Hungria M."/>
        </authorList>
    </citation>
    <scope>NUCLEOTIDE SEQUENCE [LARGE SCALE GENOMIC DNA]</scope>
    <source>
        <strain evidence="2 3">WSM 1791</strain>
    </source>
</reference>
<evidence type="ECO:0000313" key="3">
    <source>
        <dbReference type="Proteomes" id="UP000544122"/>
    </source>
</evidence>